<keyword evidence="3" id="KW-1185">Reference proteome</keyword>
<organism evidence="2 3">
    <name type="scientific">Orchesella dallaii</name>
    <dbReference type="NCBI Taxonomy" id="48710"/>
    <lineage>
        <taxon>Eukaryota</taxon>
        <taxon>Metazoa</taxon>
        <taxon>Ecdysozoa</taxon>
        <taxon>Arthropoda</taxon>
        <taxon>Hexapoda</taxon>
        <taxon>Collembola</taxon>
        <taxon>Entomobryomorpha</taxon>
        <taxon>Entomobryoidea</taxon>
        <taxon>Orchesellidae</taxon>
        <taxon>Orchesellinae</taxon>
        <taxon>Orchesella</taxon>
    </lineage>
</organism>
<evidence type="ECO:0000256" key="1">
    <source>
        <dbReference type="SAM" id="Coils"/>
    </source>
</evidence>
<keyword evidence="1" id="KW-0175">Coiled coil</keyword>
<sequence length="324" mass="37329">MAGEHPNSTRSYSGSALEYVSTVLKSQFGSSEEFLEFERYFYYQNEEMMVVKNSCEQLQAMVSKLQEEKRSLELQLISEKASREQESKNASMEIEKNNVQQNAHLYSVKCEAESWKRKADAITTECTWLKDQMKTVEMEKNKAVQKLAETKSSLGEFERCRQSFDSYYRRQREAIQIANKKLDDLVRANETLSKIVESNQCQVNMMSLQLQNWNDERQRFGKKIAELENELIQAKAELVQNNAKLSRSEMAAKNTSELIDKLLEENADLHNGLTILTKSVGDQLHDADQQLLEKVNSFHNQVDSAVKRLKLNESDFTPPSQPNS</sequence>
<evidence type="ECO:0000313" key="3">
    <source>
        <dbReference type="Proteomes" id="UP001642540"/>
    </source>
</evidence>
<reference evidence="2 3" key="1">
    <citation type="submission" date="2024-08" db="EMBL/GenBank/DDBJ databases">
        <authorList>
            <person name="Cucini C."/>
            <person name="Frati F."/>
        </authorList>
    </citation>
    <scope>NUCLEOTIDE SEQUENCE [LARGE SCALE GENOMIC DNA]</scope>
</reference>
<proteinExistence type="predicted"/>
<protein>
    <submittedName>
        <fullName evidence="2">Uncharacterized protein</fullName>
    </submittedName>
</protein>
<dbReference type="EMBL" id="CAXLJM020000046">
    <property type="protein sequence ID" value="CAL8111366.1"/>
    <property type="molecule type" value="Genomic_DNA"/>
</dbReference>
<name>A0ABP1QTQ3_9HEXA</name>
<dbReference type="Proteomes" id="UP001642540">
    <property type="component" value="Unassembled WGS sequence"/>
</dbReference>
<accession>A0ABP1QTQ3</accession>
<feature type="coiled-coil region" evidence="1">
    <location>
        <begin position="168"/>
        <end position="265"/>
    </location>
</feature>
<evidence type="ECO:0000313" key="2">
    <source>
        <dbReference type="EMBL" id="CAL8111366.1"/>
    </source>
</evidence>
<comment type="caution">
    <text evidence="2">The sequence shown here is derived from an EMBL/GenBank/DDBJ whole genome shotgun (WGS) entry which is preliminary data.</text>
</comment>
<feature type="coiled-coil region" evidence="1">
    <location>
        <begin position="48"/>
        <end position="102"/>
    </location>
</feature>
<gene>
    <name evidence="2" type="ORF">ODALV1_LOCUS14972</name>
</gene>